<evidence type="ECO:0000313" key="2">
    <source>
        <dbReference type="EMBL" id="KAG2919949.1"/>
    </source>
</evidence>
<sequence>MLKVSFSHFCVMVKHLLEEEFEFAHRFPLLIPLHDLCTTSNGKRCVVGTSSHHSTKVKTLITSRIAELYGLTIACMAQFLMSDTTPSARKISKLFYNAVQLDCTMHVLNVCQVYCLGMRKNVYIIDPETNIPVKQLRVCTPGAPFQKRIGRLTKVQQLYELPNRSPFVDCDTRVAFTVTLYQRTIENYAASKAYFQHCEAVMGSVADLALIEAQHSGQVFSQLVVLLKFAADRLHSRNYWLCDLNAIRTQRQTSIRFHALASTSLEQIKGQVNKRLSNLTAETIIILLLDPRAKFGVGTLTTARHTVTTDPPTSAKIDKDKVESVIEEGMRMLRENYAAVYATSSGVKGAALDSLPNLDVVPSIEDEVTICGAQVEMTPDNVLKSSLHDQADEVLAIGTSSTNRGLMWR</sequence>
<evidence type="ECO:0000313" key="3">
    <source>
        <dbReference type="Proteomes" id="UP000736787"/>
    </source>
</evidence>
<gene>
    <name evidence="1" type="ORF">PC115_g15230</name>
    <name evidence="2" type="ORF">PC117_g16659</name>
</gene>
<dbReference type="Proteomes" id="UP000736787">
    <property type="component" value="Unassembled WGS sequence"/>
</dbReference>
<comment type="caution">
    <text evidence="2">The sequence shown here is derived from an EMBL/GenBank/DDBJ whole genome shotgun (WGS) entry which is preliminary data.</text>
</comment>
<dbReference type="EMBL" id="RCMI01000612">
    <property type="protein sequence ID" value="KAG2903694.1"/>
    <property type="molecule type" value="Genomic_DNA"/>
</dbReference>
<dbReference type="EMBL" id="RCMK01000598">
    <property type="protein sequence ID" value="KAG2919949.1"/>
    <property type="molecule type" value="Genomic_DNA"/>
</dbReference>
<organism evidence="2 3">
    <name type="scientific">Phytophthora cactorum</name>
    <dbReference type="NCBI Taxonomy" id="29920"/>
    <lineage>
        <taxon>Eukaryota</taxon>
        <taxon>Sar</taxon>
        <taxon>Stramenopiles</taxon>
        <taxon>Oomycota</taxon>
        <taxon>Peronosporomycetes</taxon>
        <taxon>Peronosporales</taxon>
        <taxon>Peronosporaceae</taxon>
        <taxon>Phytophthora</taxon>
    </lineage>
</organism>
<reference evidence="2" key="1">
    <citation type="submission" date="2018-10" db="EMBL/GenBank/DDBJ databases">
        <title>Effector identification in a new, highly contiguous assembly of the strawberry crown rot pathogen Phytophthora cactorum.</title>
        <authorList>
            <person name="Armitage A.D."/>
            <person name="Nellist C.F."/>
            <person name="Bates H."/>
            <person name="Vickerstaff R.J."/>
            <person name="Harrison R.J."/>
        </authorList>
    </citation>
    <scope>NUCLEOTIDE SEQUENCE</scope>
    <source>
        <strain evidence="1">4032</strain>
        <strain evidence="2">4040</strain>
    </source>
</reference>
<name>A0A8T1CBG9_9STRA</name>
<dbReference type="VEuPathDB" id="FungiDB:PC110_g19261"/>
<dbReference type="Proteomes" id="UP000774804">
    <property type="component" value="Unassembled WGS sequence"/>
</dbReference>
<dbReference type="AlphaFoldDB" id="A0A8T1CBG9"/>
<proteinExistence type="predicted"/>
<dbReference type="VEuPathDB" id="FungiDB:PC110_g19262"/>
<protein>
    <submittedName>
        <fullName evidence="2">Uncharacterized protein</fullName>
    </submittedName>
</protein>
<evidence type="ECO:0000313" key="1">
    <source>
        <dbReference type="EMBL" id="KAG2903694.1"/>
    </source>
</evidence>
<accession>A0A8T1CBG9</accession>